<gene>
    <name evidence="13" type="ORF">A2127_02745</name>
</gene>
<dbReference type="EMBL" id="MFKI01000038">
    <property type="protein sequence ID" value="OGG37981.1"/>
    <property type="molecule type" value="Genomic_DNA"/>
</dbReference>
<dbReference type="InterPro" id="IPR013155">
    <property type="entry name" value="M/V/L/I-tRNA-synth_anticd-bd"/>
</dbReference>
<evidence type="ECO:0000313" key="13">
    <source>
        <dbReference type="EMBL" id="OGG37981.1"/>
    </source>
</evidence>
<protein>
    <recommendedName>
        <fullName evidence="1 9">Valine--tRNA ligase</fullName>
        <ecNumber evidence="1 9">6.1.1.9</ecNumber>
    </recommendedName>
</protein>
<dbReference type="PROSITE" id="PS00178">
    <property type="entry name" value="AA_TRNA_LIGASE_I"/>
    <property type="match status" value="1"/>
</dbReference>
<evidence type="ECO:0000256" key="6">
    <source>
        <dbReference type="ARBA" id="ARBA00022917"/>
    </source>
</evidence>
<dbReference type="Proteomes" id="UP000179324">
    <property type="component" value="Unassembled WGS sequence"/>
</dbReference>
<dbReference type="GO" id="GO:0005524">
    <property type="term" value="F:ATP binding"/>
    <property type="evidence" value="ECO:0007669"/>
    <property type="project" value="UniProtKB-KW"/>
</dbReference>
<evidence type="ECO:0000256" key="3">
    <source>
        <dbReference type="ARBA" id="ARBA00022598"/>
    </source>
</evidence>
<evidence type="ECO:0000259" key="11">
    <source>
        <dbReference type="Pfam" id="PF00133"/>
    </source>
</evidence>
<organism evidence="13 14">
    <name type="scientific">Candidatus Jorgensenbacteria bacterium GWC1_48_12</name>
    <dbReference type="NCBI Taxonomy" id="1798469"/>
    <lineage>
        <taxon>Bacteria</taxon>
        <taxon>Candidatus Joergenseniibacteriota</taxon>
    </lineage>
</organism>
<sequence>MLDTRYDHKSLEDKIYKLWEKSGFFNPDNLPKKHGKPFTIIMPPPNSNGALHIGHALFVTLEDIMIRFWRMRGRRALWLPGADHAGFETQVVFDKKLEREGRNRFQMNRETLWREIWDFTQNNKKMMEGQLRRLGSSCDWSREMFTLDPDVINQVYVTFKKMYEDGLIYRDLRVVNWCPKHKTALSDLEVKYEEQKDPLYFIKYGPLTLATVRPETKFGDTALAVNPKDKRYKKYVGKTIEAEGVLGPLKFKVIADEAVDPKFGTGVVKVTPAHDVTDFEIWTRHKGEIPGPKVIIDENGRLTGDVGEFKGLKVAEARKLIAEKMKGAGILEKTDDDYLHQVATCYKCGKTLEPLPKPQWFVKMKPLAKPAIEAVKKNKIVFYPAHSKKVFLHWLNNIRDWNISRQIIWGIRIPAWFRGDEIKIGAESPGPDWRQDPDVFDTWFSSGQWPFIALGYPKGKDYKTFYPTDVLETAADILFFWVARMVMFGIYRTGELPFKTVYLHGLIRDKDRQKMSKSKGNVIDPLGVADVYGTDAVRMALVAGNTPGKDSTISEDKIRGYRNFATKVWNIARFIAMNEVKVGKSFRLTAKDKTNLNKLEKIKAQVTRHLEKFEFHLAAEKIYHYIWHDFADKVIEEAKPRLRSENAEDRLAAYKTLEKILGECLKMLHPFMPFVTEEIYQQFLAKDGKLLFVEEW</sequence>
<dbReference type="NCBIfam" id="NF004349">
    <property type="entry name" value="PRK05729.1"/>
    <property type="match status" value="1"/>
</dbReference>
<feature type="domain" description="Aminoacyl-tRNA synthetase class Ia" evidence="11">
    <location>
        <begin position="432"/>
        <end position="551"/>
    </location>
</feature>
<dbReference type="PANTHER" id="PTHR11946">
    <property type="entry name" value="VALYL-TRNA SYNTHETASES"/>
    <property type="match status" value="1"/>
</dbReference>
<keyword evidence="7 10" id="KW-0030">Aminoacyl-tRNA synthetase</keyword>
<dbReference type="GO" id="GO:0002161">
    <property type="term" value="F:aminoacyl-tRNA deacylase activity"/>
    <property type="evidence" value="ECO:0007669"/>
    <property type="project" value="InterPro"/>
</dbReference>
<dbReference type="EC" id="6.1.1.9" evidence="1 9"/>
<evidence type="ECO:0000259" key="12">
    <source>
        <dbReference type="Pfam" id="PF08264"/>
    </source>
</evidence>
<dbReference type="InterPro" id="IPR014729">
    <property type="entry name" value="Rossmann-like_a/b/a_fold"/>
</dbReference>
<keyword evidence="3 10" id="KW-0436">Ligase</keyword>
<name>A0A1F6BM47_9BACT</name>
<dbReference type="PRINTS" id="PR00986">
    <property type="entry name" value="TRNASYNTHVAL"/>
</dbReference>
<dbReference type="CDD" id="cd07962">
    <property type="entry name" value="Anticodon_Ia_Val"/>
    <property type="match status" value="1"/>
</dbReference>
<evidence type="ECO:0000256" key="2">
    <source>
        <dbReference type="ARBA" id="ARBA00022490"/>
    </source>
</evidence>
<keyword evidence="6 10" id="KW-0648">Protein biosynthesis</keyword>
<comment type="catalytic activity">
    <reaction evidence="8">
        <text>tRNA(Val) + L-valine + ATP = L-valyl-tRNA(Val) + AMP + diphosphate</text>
        <dbReference type="Rhea" id="RHEA:10704"/>
        <dbReference type="Rhea" id="RHEA-COMP:9672"/>
        <dbReference type="Rhea" id="RHEA-COMP:9708"/>
        <dbReference type="ChEBI" id="CHEBI:30616"/>
        <dbReference type="ChEBI" id="CHEBI:33019"/>
        <dbReference type="ChEBI" id="CHEBI:57762"/>
        <dbReference type="ChEBI" id="CHEBI:78442"/>
        <dbReference type="ChEBI" id="CHEBI:78537"/>
        <dbReference type="ChEBI" id="CHEBI:456215"/>
        <dbReference type="EC" id="6.1.1.9"/>
    </reaction>
</comment>
<dbReference type="GO" id="GO:0006438">
    <property type="term" value="P:valyl-tRNA aminoacylation"/>
    <property type="evidence" value="ECO:0007669"/>
    <property type="project" value="UniProtKB-UniRule"/>
</dbReference>
<evidence type="ECO:0000256" key="7">
    <source>
        <dbReference type="ARBA" id="ARBA00023146"/>
    </source>
</evidence>
<evidence type="ECO:0000256" key="5">
    <source>
        <dbReference type="ARBA" id="ARBA00022840"/>
    </source>
</evidence>
<evidence type="ECO:0000256" key="8">
    <source>
        <dbReference type="ARBA" id="ARBA00047552"/>
    </source>
</evidence>
<dbReference type="Gene3D" id="3.90.740.10">
    <property type="entry name" value="Valyl/Leucyl/Isoleucyl-tRNA synthetase, editing domain"/>
    <property type="match status" value="1"/>
</dbReference>
<keyword evidence="4 10" id="KW-0547">Nucleotide-binding</keyword>
<dbReference type="FunFam" id="3.40.50.620:FF:000020">
    <property type="entry name" value="Valine--tRNA ligase, mitochondrial"/>
    <property type="match status" value="1"/>
</dbReference>
<dbReference type="InterPro" id="IPR002300">
    <property type="entry name" value="aa-tRNA-synth_Ia"/>
</dbReference>
<proteinExistence type="inferred from homology"/>
<accession>A0A1F6BM47</accession>
<evidence type="ECO:0000256" key="10">
    <source>
        <dbReference type="RuleBase" id="RU363035"/>
    </source>
</evidence>
<comment type="caution">
    <text evidence="13">The sequence shown here is derived from an EMBL/GenBank/DDBJ whole genome shotgun (WGS) entry which is preliminary data.</text>
</comment>
<dbReference type="CDD" id="cd00817">
    <property type="entry name" value="ValRS_core"/>
    <property type="match status" value="1"/>
</dbReference>
<dbReference type="Gene3D" id="3.40.50.620">
    <property type="entry name" value="HUPs"/>
    <property type="match status" value="2"/>
</dbReference>
<dbReference type="GO" id="GO:0005829">
    <property type="term" value="C:cytosol"/>
    <property type="evidence" value="ECO:0007669"/>
    <property type="project" value="TreeGrafter"/>
</dbReference>
<dbReference type="SUPFAM" id="SSF50677">
    <property type="entry name" value="ValRS/IleRS/LeuRS editing domain"/>
    <property type="match status" value="1"/>
</dbReference>
<comment type="similarity">
    <text evidence="10">Belongs to the class-I aminoacyl-tRNA synthetase family.</text>
</comment>
<feature type="domain" description="Methionyl/Valyl/Leucyl/Isoleucyl-tRNA synthetase anticodon-binding" evidence="12">
    <location>
        <begin position="592"/>
        <end position="696"/>
    </location>
</feature>
<dbReference type="PANTHER" id="PTHR11946:SF93">
    <property type="entry name" value="VALINE--TRNA LIGASE, CHLOROPLASTIC_MITOCHONDRIAL 2"/>
    <property type="match status" value="1"/>
</dbReference>
<dbReference type="SUPFAM" id="SSF47323">
    <property type="entry name" value="Anticodon-binding domain of a subclass of class I aminoacyl-tRNA synthetases"/>
    <property type="match status" value="1"/>
</dbReference>
<evidence type="ECO:0000313" key="14">
    <source>
        <dbReference type="Proteomes" id="UP000179324"/>
    </source>
</evidence>
<dbReference type="SUPFAM" id="SSF52374">
    <property type="entry name" value="Nucleotidylyl transferase"/>
    <property type="match status" value="1"/>
</dbReference>
<dbReference type="InterPro" id="IPR002303">
    <property type="entry name" value="Valyl-tRNA_ligase"/>
</dbReference>
<dbReference type="NCBIfam" id="TIGR00422">
    <property type="entry name" value="valS"/>
    <property type="match status" value="1"/>
</dbReference>
<keyword evidence="2" id="KW-0963">Cytoplasm</keyword>
<dbReference type="AlphaFoldDB" id="A0A1F6BM47"/>
<evidence type="ECO:0000256" key="9">
    <source>
        <dbReference type="NCBIfam" id="TIGR00422"/>
    </source>
</evidence>
<dbReference type="GO" id="GO:0004832">
    <property type="term" value="F:valine-tRNA ligase activity"/>
    <property type="evidence" value="ECO:0007669"/>
    <property type="project" value="UniProtKB-UniRule"/>
</dbReference>
<feature type="domain" description="Aminoacyl-tRNA synthetase class Ia" evidence="11">
    <location>
        <begin position="14"/>
        <end position="421"/>
    </location>
</feature>
<dbReference type="InterPro" id="IPR001412">
    <property type="entry name" value="aa-tRNA-synth_I_CS"/>
</dbReference>
<dbReference type="InterPro" id="IPR009080">
    <property type="entry name" value="tRNAsynth_Ia_anticodon-bd"/>
</dbReference>
<dbReference type="InterPro" id="IPR033705">
    <property type="entry name" value="Anticodon_Ia_Val"/>
</dbReference>
<reference evidence="13 14" key="1">
    <citation type="journal article" date="2016" name="Nat. Commun.">
        <title>Thousands of microbial genomes shed light on interconnected biogeochemical processes in an aquifer system.</title>
        <authorList>
            <person name="Anantharaman K."/>
            <person name="Brown C.T."/>
            <person name="Hug L.A."/>
            <person name="Sharon I."/>
            <person name="Castelle C.J."/>
            <person name="Probst A.J."/>
            <person name="Thomas B.C."/>
            <person name="Singh A."/>
            <person name="Wilkins M.J."/>
            <person name="Karaoz U."/>
            <person name="Brodie E.L."/>
            <person name="Williams K.H."/>
            <person name="Hubbard S.S."/>
            <person name="Banfield J.F."/>
        </authorList>
    </citation>
    <scope>NUCLEOTIDE SEQUENCE [LARGE SCALE GENOMIC DNA]</scope>
</reference>
<dbReference type="Pfam" id="PF08264">
    <property type="entry name" value="Anticodon_1"/>
    <property type="match status" value="1"/>
</dbReference>
<keyword evidence="5 10" id="KW-0067">ATP-binding</keyword>
<dbReference type="Pfam" id="PF00133">
    <property type="entry name" value="tRNA-synt_1"/>
    <property type="match status" value="2"/>
</dbReference>
<evidence type="ECO:0000256" key="4">
    <source>
        <dbReference type="ARBA" id="ARBA00022741"/>
    </source>
</evidence>
<dbReference type="Gene3D" id="1.10.730.10">
    <property type="entry name" value="Isoleucyl-tRNA Synthetase, Domain 1"/>
    <property type="match status" value="1"/>
</dbReference>
<evidence type="ECO:0000256" key="1">
    <source>
        <dbReference type="ARBA" id="ARBA00013169"/>
    </source>
</evidence>
<dbReference type="InterPro" id="IPR009008">
    <property type="entry name" value="Val/Leu/Ile-tRNA-synth_edit"/>
</dbReference>